<keyword evidence="2" id="KW-1185">Reference proteome</keyword>
<dbReference type="InterPro" id="IPR010982">
    <property type="entry name" value="Lambda_DNA-bd_dom_sf"/>
</dbReference>
<dbReference type="OrthoDB" id="3689109at2"/>
<gene>
    <name evidence="1" type="ORF">BCF44_120196</name>
</gene>
<sequence>MDTRIEGAAPSTFVLASRLNHLFDITVKSLDPQGRPVRYSTPEVAYAISADPSHPLSISRLTLWQVREGKANPTMEKVRAIAKFFDDHRPVGAPRVTTSWLLALGEVGDPGGEPNFE</sequence>
<protein>
    <submittedName>
        <fullName evidence="1">Uncharacterized protein</fullName>
    </submittedName>
</protein>
<proteinExistence type="predicted"/>
<dbReference type="GO" id="GO:0003677">
    <property type="term" value="F:DNA binding"/>
    <property type="evidence" value="ECO:0007669"/>
    <property type="project" value="InterPro"/>
</dbReference>
<accession>A0A3E0GY16</accession>
<dbReference type="AlphaFoldDB" id="A0A3E0GY16"/>
<dbReference type="EMBL" id="QUNO01000020">
    <property type="protein sequence ID" value="REH33124.1"/>
    <property type="molecule type" value="Genomic_DNA"/>
</dbReference>
<evidence type="ECO:0000313" key="2">
    <source>
        <dbReference type="Proteomes" id="UP000256269"/>
    </source>
</evidence>
<dbReference type="Gene3D" id="1.10.260.40">
    <property type="entry name" value="lambda repressor-like DNA-binding domains"/>
    <property type="match status" value="1"/>
</dbReference>
<comment type="caution">
    <text evidence="1">The sequence shown here is derived from an EMBL/GenBank/DDBJ whole genome shotgun (WGS) entry which is preliminary data.</text>
</comment>
<dbReference type="RefSeq" id="WP_116180525.1">
    <property type="nucleotide sequence ID" value="NZ_CP144375.1"/>
</dbReference>
<name>A0A3E0GY16_9PSEU</name>
<evidence type="ECO:0000313" key="1">
    <source>
        <dbReference type="EMBL" id="REH33124.1"/>
    </source>
</evidence>
<organism evidence="1 2">
    <name type="scientific">Kutzneria buriramensis</name>
    <dbReference type="NCBI Taxonomy" id="1045776"/>
    <lineage>
        <taxon>Bacteria</taxon>
        <taxon>Bacillati</taxon>
        <taxon>Actinomycetota</taxon>
        <taxon>Actinomycetes</taxon>
        <taxon>Pseudonocardiales</taxon>
        <taxon>Pseudonocardiaceae</taxon>
        <taxon>Kutzneria</taxon>
    </lineage>
</organism>
<reference evidence="1 2" key="1">
    <citation type="submission" date="2018-08" db="EMBL/GenBank/DDBJ databases">
        <title>Genomic Encyclopedia of Archaeal and Bacterial Type Strains, Phase II (KMG-II): from individual species to whole genera.</title>
        <authorList>
            <person name="Goeker M."/>
        </authorList>
    </citation>
    <scope>NUCLEOTIDE SEQUENCE [LARGE SCALE GENOMIC DNA]</scope>
    <source>
        <strain evidence="1 2">DSM 45791</strain>
    </source>
</reference>
<dbReference type="Proteomes" id="UP000256269">
    <property type="component" value="Unassembled WGS sequence"/>
</dbReference>